<evidence type="ECO:0000313" key="4">
    <source>
        <dbReference type="Proteomes" id="UP000634136"/>
    </source>
</evidence>
<dbReference type="GO" id="GO:0004523">
    <property type="term" value="F:RNA-DNA hybrid ribonuclease activity"/>
    <property type="evidence" value="ECO:0007669"/>
    <property type="project" value="InterPro"/>
</dbReference>
<comment type="caution">
    <text evidence="3">The sequence shown here is derived from an EMBL/GenBank/DDBJ whole genome shotgun (WGS) entry which is preliminary data.</text>
</comment>
<feature type="domain" description="Reverse transcriptase zinc-binding" evidence="2">
    <location>
        <begin position="1"/>
        <end position="54"/>
    </location>
</feature>
<dbReference type="InterPro" id="IPR012337">
    <property type="entry name" value="RNaseH-like_sf"/>
</dbReference>
<reference evidence="3" key="1">
    <citation type="submission" date="2020-09" db="EMBL/GenBank/DDBJ databases">
        <title>Genome-Enabled Discovery of Anthraquinone Biosynthesis in Senna tora.</title>
        <authorList>
            <person name="Kang S.-H."/>
            <person name="Pandey R.P."/>
            <person name="Lee C.-M."/>
            <person name="Sim J.-S."/>
            <person name="Jeong J.-T."/>
            <person name="Choi B.-S."/>
            <person name="Jung M."/>
            <person name="Ginzburg D."/>
            <person name="Zhao K."/>
            <person name="Won S.Y."/>
            <person name="Oh T.-J."/>
            <person name="Yu Y."/>
            <person name="Kim N.-H."/>
            <person name="Lee O.R."/>
            <person name="Lee T.-H."/>
            <person name="Bashyal P."/>
            <person name="Kim T.-S."/>
            <person name="Lee W.-H."/>
            <person name="Kawkins C."/>
            <person name="Kim C.-K."/>
            <person name="Kim J.S."/>
            <person name="Ahn B.O."/>
            <person name="Rhee S.Y."/>
            <person name="Sohng J.K."/>
        </authorList>
    </citation>
    <scope>NUCLEOTIDE SEQUENCE</scope>
    <source>
        <tissue evidence="3">Leaf</tissue>
    </source>
</reference>
<dbReference type="SUPFAM" id="SSF53098">
    <property type="entry name" value="Ribonuclease H-like"/>
    <property type="match status" value="1"/>
</dbReference>
<dbReference type="PANTHER" id="PTHR47723:SF19">
    <property type="entry name" value="POLYNUCLEOTIDYL TRANSFERASE, RIBONUCLEASE H-LIKE SUPERFAMILY PROTEIN"/>
    <property type="match status" value="1"/>
</dbReference>
<evidence type="ECO:0000259" key="2">
    <source>
        <dbReference type="Pfam" id="PF13966"/>
    </source>
</evidence>
<dbReference type="InterPro" id="IPR026960">
    <property type="entry name" value="RVT-Znf"/>
</dbReference>
<dbReference type="Gene3D" id="3.30.420.10">
    <property type="entry name" value="Ribonuclease H-like superfamily/Ribonuclease H"/>
    <property type="match status" value="1"/>
</dbReference>
<dbReference type="AlphaFoldDB" id="A0A834TSR3"/>
<dbReference type="CDD" id="cd06222">
    <property type="entry name" value="RNase_H_like"/>
    <property type="match status" value="1"/>
</dbReference>
<dbReference type="OrthoDB" id="1436613at2759"/>
<dbReference type="EMBL" id="JAAIUW010000007">
    <property type="protein sequence ID" value="KAF7823244.1"/>
    <property type="molecule type" value="Genomic_DNA"/>
</dbReference>
<evidence type="ECO:0000313" key="3">
    <source>
        <dbReference type="EMBL" id="KAF7823244.1"/>
    </source>
</evidence>
<proteinExistence type="predicted"/>
<dbReference type="InterPro" id="IPR036397">
    <property type="entry name" value="RNaseH_sf"/>
</dbReference>
<sequence>MRVFLWSLSHESIMTENQREKRRMTNSNTCKRCHTVSETPLHALRDCPFVVNYWKTVVNPSLWNKFFNMGTKDWIQFNLSVVRNHAANWESKFATSCWLIWKQRNESVFNNKRLHSMDLMPIIEAQTREMLTAMCLEQRDDQCLTHTNSNRWEAPDDGWINFNTDGSHKIDTNQIACGGVARNQSGKWIVGFNKRIGKGNALSAEIWGIWFALQIAWEHKFPKN</sequence>
<accession>A0A834TSR3</accession>
<dbReference type="Proteomes" id="UP000634136">
    <property type="component" value="Unassembled WGS sequence"/>
</dbReference>
<dbReference type="GO" id="GO:0003676">
    <property type="term" value="F:nucleic acid binding"/>
    <property type="evidence" value="ECO:0007669"/>
    <property type="project" value="InterPro"/>
</dbReference>
<feature type="domain" description="RNase H type-1" evidence="1">
    <location>
        <begin position="163"/>
        <end position="222"/>
    </location>
</feature>
<name>A0A834TSR3_9FABA</name>
<dbReference type="InterPro" id="IPR002156">
    <property type="entry name" value="RNaseH_domain"/>
</dbReference>
<dbReference type="Pfam" id="PF13456">
    <property type="entry name" value="RVT_3"/>
    <property type="match status" value="1"/>
</dbReference>
<keyword evidence="4" id="KW-1185">Reference proteome</keyword>
<organism evidence="3 4">
    <name type="scientific">Senna tora</name>
    <dbReference type="NCBI Taxonomy" id="362788"/>
    <lineage>
        <taxon>Eukaryota</taxon>
        <taxon>Viridiplantae</taxon>
        <taxon>Streptophyta</taxon>
        <taxon>Embryophyta</taxon>
        <taxon>Tracheophyta</taxon>
        <taxon>Spermatophyta</taxon>
        <taxon>Magnoliopsida</taxon>
        <taxon>eudicotyledons</taxon>
        <taxon>Gunneridae</taxon>
        <taxon>Pentapetalae</taxon>
        <taxon>rosids</taxon>
        <taxon>fabids</taxon>
        <taxon>Fabales</taxon>
        <taxon>Fabaceae</taxon>
        <taxon>Caesalpinioideae</taxon>
        <taxon>Cassia clade</taxon>
        <taxon>Senna</taxon>
    </lineage>
</organism>
<dbReference type="Pfam" id="PF13966">
    <property type="entry name" value="zf-RVT"/>
    <property type="match status" value="1"/>
</dbReference>
<dbReference type="InterPro" id="IPR053151">
    <property type="entry name" value="RNase_H-like"/>
</dbReference>
<evidence type="ECO:0000259" key="1">
    <source>
        <dbReference type="Pfam" id="PF13456"/>
    </source>
</evidence>
<dbReference type="PANTHER" id="PTHR47723">
    <property type="entry name" value="OS05G0353850 PROTEIN"/>
    <property type="match status" value="1"/>
</dbReference>
<gene>
    <name evidence="3" type="ORF">G2W53_021388</name>
</gene>
<protein>
    <submittedName>
        <fullName evidence="3">Ribonuclease H</fullName>
    </submittedName>
</protein>
<dbReference type="InterPro" id="IPR044730">
    <property type="entry name" value="RNase_H-like_dom_plant"/>
</dbReference>